<dbReference type="InterPro" id="IPR012337">
    <property type="entry name" value="RNaseH-like_sf"/>
</dbReference>
<dbReference type="InterPro" id="IPR022894">
    <property type="entry name" value="Oligoribonuclease"/>
</dbReference>
<keyword evidence="4" id="KW-0269">Exonuclease</keyword>
<evidence type="ECO:0000313" key="7">
    <source>
        <dbReference type="Proteomes" id="UP000011777"/>
    </source>
</evidence>
<evidence type="ECO:0000256" key="4">
    <source>
        <dbReference type="ARBA" id="ARBA00022839"/>
    </source>
</evidence>
<dbReference type="GO" id="GO:0000175">
    <property type="term" value="F:3'-5'-RNA exonuclease activity"/>
    <property type="evidence" value="ECO:0007669"/>
    <property type="project" value="InterPro"/>
</dbReference>
<dbReference type="InterPro" id="IPR036397">
    <property type="entry name" value="RNaseH_sf"/>
</dbReference>
<comment type="similarity">
    <text evidence="1">Belongs to the oligoribonuclease family.</text>
</comment>
<name>M3K7Y7_CANMX</name>
<dbReference type="OMA" id="AFFHYRN"/>
<dbReference type="GO" id="GO:0005739">
    <property type="term" value="C:mitochondrion"/>
    <property type="evidence" value="ECO:0007669"/>
    <property type="project" value="TreeGrafter"/>
</dbReference>
<dbReference type="PANTHER" id="PTHR11046:SF0">
    <property type="entry name" value="OLIGORIBONUCLEASE, MITOCHONDRIAL"/>
    <property type="match status" value="1"/>
</dbReference>
<evidence type="ECO:0000256" key="1">
    <source>
        <dbReference type="ARBA" id="ARBA00009921"/>
    </source>
</evidence>
<dbReference type="HOGENOM" id="CLU_064761_0_1_1"/>
<dbReference type="NCBIfam" id="NF003765">
    <property type="entry name" value="PRK05359.1"/>
    <property type="match status" value="1"/>
</dbReference>
<evidence type="ECO:0000256" key="2">
    <source>
        <dbReference type="ARBA" id="ARBA00022722"/>
    </source>
</evidence>
<dbReference type="PANTHER" id="PTHR11046">
    <property type="entry name" value="OLIGORIBONUCLEASE, MITOCHONDRIAL"/>
    <property type="match status" value="1"/>
</dbReference>
<evidence type="ECO:0000259" key="5">
    <source>
        <dbReference type="SMART" id="SM00479"/>
    </source>
</evidence>
<protein>
    <submittedName>
        <fullName evidence="6">Oligoribonuclease, mitochondrial</fullName>
    </submittedName>
</protein>
<proteinExistence type="inferred from homology"/>
<comment type="caution">
    <text evidence="6">The sequence shown here is derived from an EMBL/GenBank/DDBJ whole genome shotgun (WGS) entry which is preliminary data.</text>
</comment>
<dbReference type="STRING" id="1245528.M3K7Y7"/>
<dbReference type="eggNOG" id="KOG3242">
    <property type="taxonomic scope" value="Eukaryota"/>
</dbReference>
<keyword evidence="3" id="KW-0378">Hydrolase</keyword>
<dbReference type="SUPFAM" id="SSF53098">
    <property type="entry name" value="Ribonuclease H-like"/>
    <property type="match status" value="1"/>
</dbReference>
<dbReference type="AlphaFoldDB" id="M3K7Y7"/>
<dbReference type="Proteomes" id="UP000011777">
    <property type="component" value="Unassembled WGS sequence"/>
</dbReference>
<sequence>MSTARLNQKQQIEILKKIVAEKKLAKVDPSVPEKPLVWVDCEMTGLDVFGSDNIIEICCLITNENLELVDQVGYESTIYYPQERLDRMNDWCIETHGKSGLTAKILEHPEQTLPKVQEELLAYIKKYVPNQRTGILAGNSVHMDRFFMMKEFPEVHEHLHYRNVDVSSIMEFGYRHNPSLMKLCPKKKGAHTARSDILESIEQLKWYRQYYLKSADESKDTIEELTKQLEAETNSKDPVSN</sequence>
<dbReference type="EMBL" id="AOGT01000055">
    <property type="protein sequence ID" value="EMG50974.1"/>
    <property type="molecule type" value="Genomic_DNA"/>
</dbReference>
<evidence type="ECO:0000313" key="6">
    <source>
        <dbReference type="EMBL" id="EMG50974.1"/>
    </source>
</evidence>
<dbReference type="FunFam" id="3.30.420.10:FF:000003">
    <property type="entry name" value="Oligoribonuclease"/>
    <property type="match status" value="1"/>
</dbReference>
<accession>M3K7Y7</accession>
<dbReference type="OrthoDB" id="270189at2759"/>
<dbReference type="CDD" id="cd06135">
    <property type="entry name" value="Orn"/>
    <property type="match status" value="1"/>
</dbReference>
<keyword evidence="2" id="KW-0540">Nuclease</keyword>
<dbReference type="InterPro" id="IPR013520">
    <property type="entry name" value="Ribonucl_H"/>
</dbReference>
<gene>
    <name evidence="6" type="ORF">G210_5497</name>
</gene>
<dbReference type="Pfam" id="PF00929">
    <property type="entry name" value="RNase_T"/>
    <property type="match status" value="1"/>
</dbReference>
<keyword evidence="7" id="KW-1185">Reference proteome</keyword>
<dbReference type="Gene3D" id="3.30.420.10">
    <property type="entry name" value="Ribonuclease H-like superfamily/Ribonuclease H"/>
    <property type="match status" value="1"/>
</dbReference>
<dbReference type="GO" id="GO:0003676">
    <property type="term" value="F:nucleic acid binding"/>
    <property type="evidence" value="ECO:0007669"/>
    <property type="project" value="InterPro"/>
</dbReference>
<reference evidence="6 7" key="1">
    <citation type="submission" date="2013-02" db="EMBL/GenBank/DDBJ databases">
        <title>Genome sequence of Candida maltosa Xu316, a potential industrial strain for xylitol and ethanol production.</title>
        <authorList>
            <person name="Yu J."/>
            <person name="Wang Q."/>
            <person name="Geng X."/>
            <person name="Bao W."/>
            <person name="He P."/>
            <person name="Cai J."/>
        </authorList>
    </citation>
    <scope>NUCLEOTIDE SEQUENCE [LARGE SCALE GENOMIC DNA]</scope>
    <source>
        <strain evidence="7">Xu316</strain>
    </source>
</reference>
<organism evidence="6 7">
    <name type="scientific">Candida maltosa (strain Xu316)</name>
    <name type="common">Yeast</name>
    <dbReference type="NCBI Taxonomy" id="1245528"/>
    <lineage>
        <taxon>Eukaryota</taxon>
        <taxon>Fungi</taxon>
        <taxon>Dikarya</taxon>
        <taxon>Ascomycota</taxon>
        <taxon>Saccharomycotina</taxon>
        <taxon>Pichiomycetes</taxon>
        <taxon>Debaryomycetaceae</taxon>
        <taxon>Candida/Lodderomyces clade</taxon>
        <taxon>Candida</taxon>
    </lineage>
</organism>
<evidence type="ECO:0000256" key="3">
    <source>
        <dbReference type="ARBA" id="ARBA00022801"/>
    </source>
</evidence>
<feature type="domain" description="Exonuclease" evidence="5">
    <location>
        <begin position="35"/>
        <end position="213"/>
    </location>
</feature>
<dbReference type="SMART" id="SM00479">
    <property type="entry name" value="EXOIII"/>
    <property type="match status" value="1"/>
</dbReference>